<dbReference type="GO" id="GO:0003677">
    <property type="term" value="F:DNA binding"/>
    <property type="evidence" value="ECO:0007669"/>
    <property type="project" value="InterPro"/>
</dbReference>
<dbReference type="InterPro" id="IPR036388">
    <property type="entry name" value="WH-like_DNA-bd_sf"/>
</dbReference>
<dbReference type="EMBL" id="JANFYS010000032">
    <property type="protein sequence ID" value="MCQ4771471.1"/>
    <property type="molecule type" value="Genomic_DNA"/>
</dbReference>
<dbReference type="Gene3D" id="1.10.10.10">
    <property type="entry name" value="Winged helix-like DNA-binding domain superfamily/Winged helix DNA-binding domain"/>
    <property type="match status" value="1"/>
</dbReference>
<dbReference type="InterPro" id="IPR016032">
    <property type="entry name" value="Sig_transdc_resp-reg_C-effctor"/>
</dbReference>
<dbReference type="GO" id="GO:0003743">
    <property type="term" value="F:translation initiation factor activity"/>
    <property type="evidence" value="ECO:0007669"/>
    <property type="project" value="UniProtKB-KW"/>
</dbReference>
<dbReference type="GO" id="GO:0005509">
    <property type="term" value="F:calcium ion binding"/>
    <property type="evidence" value="ECO:0007669"/>
    <property type="project" value="InterPro"/>
</dbReference>
<organism evidence="1 2">
    <name type="scientific">Intestinimonas massiliensis</name>
    <name type="common">ex Afouda et al. 2020</name>
    <dbReference type="NCBI Taxonomy" id="1673721"/>
    <lineage>
        <taxon>Bacteria</taxon>
        <taxon>Bacillati</taxon>
        <taxon>Bacillota</taxon>
        <taxon>Clostridia</taxon>
        <taxon>Eubacteriales</taxon>
        <taxon>Intestinimonas</taxon>
    </lineage>
</organism>
<comment type="caution">
    <text evidence="1">The sequence shown here is derived from an EMBL/GenBank/DDBJ whole genome shotgun (WGS) entry which is preliminary data.</text>
</comment>
<proteinExistence type="predicted"/>
<keyword evidence="1" id="KW-0648">Protein biosynthesis</keyword>
<reference evidence="1" key="1">
    <citation type="submission" date="2022-06" db="EMBL/GenBank/DDBJ databases">
        <title>Isolation of gut microbiota from human fecal samples.</title>
        <authorList>
            <person name="Pamer E.G."/>
            <person name="Barat B."/>
            <person name="Waligurski E."/>
            <person name="Medina S."/>
            <person name="Paddock L."/>
            <person name="Mostad J."/>
        </authorList>
    </citation>
    <scope>NUCLEOTIDE SEQUENCE</scope>
    <source>
        <strain evidence="1">DFI.9.91</strain>
    </source>
</reference>
<evidence type="ECO:0000313" key="2">
    <source>
        <dbReference type="Proteomes" id="UP001204562"/>
    </source>
</evidence>
<dbReference type="GO" id="GO:0003700">
    <property type="term" value="F:DNA-binding transcription factor activity"/>
    <property type="evidence" value="ECO:0007669"/>
    <property type="project" value="InterPro"/>
</dbReference>
<sequence length="77" mass="8889">MDIHLISEARYQNLLAIIAHQNHTTPERVEADLDAALQSAWAHSGPLLQSRRPPPFDRFERRPTVREFISVLAERMT</sequence>
<gene>
    <name evidence="1" type="ORF">NE579_13565</name>
</gene>
<keyword evidence="1" id="KW-0396">Initiation factor</keyword>
<dbReference type="GO" id="GO:0042173">
    <property type="term" value="P:regulation of sporulation resulting in formation of a cellular spore"/>
    <property type="evidence" value="ECO:0007669"/>
    <property type="project" value="InterPro"/>
</dbReference>
<name>A0AAW5JN05_9FIRM</name>
<dbReference type="Proteomes" id="UP001204562">
    <property type="component" value="Unassembled WGS sequence"/>
</dbReference>
<dbReference type="RefSeq" id="WP_256304638.1">
    <property type="nucleotide sequence ID" value="NZ_JANFYS010000032.1"/>
</dbReference>
<accession>A0AAW5JN05</accession>
<evidence type="ECO:0000313" key="1">
    <source>
        <dbReference type="EMBL" id="MCQ4771471.1"/>
    </source>
</evidence>
<dbReference type="AlphaFoldDB" id="A0AAW5JN05"/>
<dbReference type="SUPFAM" id="SSF46894">
    <property type="entry name" value="C-terminal effector domain of the bipartite response regulators"/>
    <property type="match status" value="1"/>
</dbReference>
<protein>
    <submittedName>
        <fullName evidence="1">Sporulation initiation factor Spo0A C-terminal domain-containing protein</fullName>
    </submittedName>
</protein>
<dbReference type="GO" id="GO:0005737">
    <property type="term" value="C:cytoplasm"/>
    <property type="evidence" value="ECO:0007669"/>
    <property type="project" value="InterPro"/>
</dbReference>